<dbReference type="InterPro" id="IPR002126">
    <property type="entry name" value="Cadherin-like_dom"/>
</dbReference>
<dbReference type="SUPFAM" id="SSF49313">
    <property type="entry name" value="Cadherin-like"/>
    <property type="match status" value="5"/>
</dbReference>
<keyword evidence="10" id="KW-0325">Glycoprotein</keyword>
<keyword evidence="2" id="KW-1003">Cell membrane</keyword>
<dbReference type="GO" id="GO:0005509">
    <property type="term" value="F:calcium ion binding"/>
    <property type="evidence" value="ECO:0007669"/>
    <property type="project" value="UniProtKB-UniRule"/>
</dbReference>
<dbReference type="FunFam" id="2.60.40.60:FF:000019">
    <property type="entry name" value="Cadherin 2"/>
    <property type="match status" value="1"/>
</dbReference>
<evidence type="ECO:0000256" key="6">
    <source>
        <dbReference type="ARBA" id="ARBA00022837"/>
    </source>
</evidence>
<dbReference type="GO" id="GO:0008013">
    <property type="term" value="F:beta-catenin binding"/>
    <property type="evidence" value="ECO:0007669"/>
    <property type="project" value="TreeGrafter"/>
</dbReference>
<dbReference type="GO" id="GO:0016477">
    <property type="term" value="P:cell migration"/>
    <property type="evidence" value="ECO:0007669"/>
    <property type="project" value="TreeGrafter"/>
</dbReference>
<keyword evidence="4" id="KW-0732">Signal</keyword>
<evidence type="ECO:0000313" key="14">
    <source>
        <dbReference type="EMBL" id="KAF7695852.1"/>
    </source>
</evidence>
<evidence type="ECO:0000313" key="15">
    <source>
        <dbReference type="Proteomes" id="UP000606274"/>
    </source>
</evidence>
<evidence type="ECO:0000256" key="10">
    <source>
        <dbReference type="ARBA" id="ARBA00023180"/>
    </source>
</evidence>
<dbReference type="EMBL" id="JABFDY010000016">
    <property type="protein sequence ID" value="KAF7695852.1"/>
    <property type="molecule type" value="Genomic_DNA"/>
</dbReference>
<protein>
    <recommendedName>
        <fullName evidence="13">Cadherin domain-containing protein</fullName>
    </recommendedName>
</protein>
<dbReference type="Pfam" id="PF00028">
    <property type="entry name" value="Cadherin"/>
    <property type="match status" value="3"/>
</dbReference>
<feature type="domain" description="Cadherin" evidence="13">
    <location>
        <begin position="11"/>
        <end position="67"/>
    </location>
</feature>
<dbReference type="Proteomes" id="UP000606274">
    <property type="component" value="Unassembled WGS sequence"/>
</dbReference>
<dbReference type="GO" id="GO:0007156">
    <property type="term" value="P:homophilic cell adhesion via plasma membrane adhesion molecules"/>
    <property type="evidence" value="ECO:0007669"/>
    <property type="project" value="InterPro"/>
</dbReference>
<dbReference type="PANTHER" id="PTHR24027">
    <property type="entry name" value="CADHERIN-23"/>
    <property type="match status" value="1"/>
</dbReference>
<dbReference type="GO" id="GO:0034332">
    <property type="term" value="P:adherens junction organization"/>
    <property type="evidence" value="ECO:0007669"/>
    <property type="project" value="TreeGrafter"/>
</dbReference>
<dbReference type="FunFam" id="2.60.40.60:FF:000027">
    <property type="entry name" value="Cadherin 2"/>
    <property type="match status" value="1"/>
</dbReference>
<evidence type="ECO:0000256" key="1">
    <source>
        <dbReference type="ARBA" id="ARBA00004251"/>
    </source>
</evidence>
<evidence type="ECO:0000259" key="13">
    <source>
        <dbReference type="PROSITE" id="PS50268"/>
    </source>
</evidence>
<evidence type="ECO:0000256" key="12">
    <source>
        <dbReference type="SAM" id="Phobius"/>
    </source>
</evidence>
<dbReference type="GO" id="GO:0016339">
    <property type="term" value="P:calcium-dependent cell-cell adhesion via plasma membrane cell adhesion molecules"/>
    <property type="evidence" value="ECO:0007669"/>
    <property type="project" value="TreeGrafter"/>
</dbReference>
<dbReference type="InterPro" id="IPR039808">
    <property type="entry name" value="Cadherin"/>
</dbReference>
<dbReference type="PANTHER" id="PTHR24027:SF433">
    <property type="entry name" value="CADHERIN 27-RELATED"/>
    <property type="match status" value="1"/>
</dbReference>
<evidence type="ECO:0000256" key="2">
    <source>
        <dbReference type="ARBA" id="ARBA00022475"/>
    </source>
</evidence>
<dbReference type="PRINTS" id="PR00205">
    <property type="entry name" value="CADHERIN"/>
</dbReference>
<dbReference type="GO" id="GO:0045296">
    <property type="term" value="F:cadherin binding"/>
    <property type="evidence" value="ECO:0007669"/>
    <property type="project" value="TreeGrafter"/>
</dbReference>
<evidence type="ECO:0000256" key="7">
    <source>
        <dbReference type="ARBA" id="ARBA00022889"/>
    </source>
</evidence>
<keyword evidence="6 11" id="KW-0106">Calcium</keyword>
<feature type="transmembrane region" description="Helical" evidence="12">
    <location>
        <begin position="528"/>
        <end position="549"/>
    </location>
</feature>
<dbReference type="GO" id="GO:0005912">
    <property type="term" value="C:adherens junction"/>
    <property type="evidence" value="ECO:0007669"/>
    <property type="project" value="TreeGrafter"/>
</dbReference>
<comment type="caution">
    <text evidence="14">The sequence shown here is derived from an EMBL/GenBank/DDBJ whole genome shotgun (WGS) entry which is preliminary data.</text>
</comment>
<accession>A0A8T0AUF2</accession>
<feature type="domain" description="Cadherin" evidence="13">
    <location>
        <begin position="311"/>
        <end position="418"/>
    </location>
</feature>
<dbReference type="SMART" id="SM00112">
    <property type="entry name" value="CA"/>
    <property type="match status" value="5"/>
</dbReference>
<keyword evidence="5" id="KW-0677">Repeat</keyword>
<dbReference type="InterPro" id="IPR020894">
    <property type="entry name" value="Cadherin_CS"/>
</dbReference>
<dbReference type="AlphaFoldDB" id="A0A8T0AUF2"/>
<dbReference type="InterPro" id="IPR015919">
    <property type="entry name" value="Cadherin-like_sf"/>
</dbReference>
<sequence length="584" mass="65803">MGVDEEPKDVLEIDHSTGEIFVHKKIDYEMYPYLSLRFEARDRKHNVDTELGIEIRILDINDHAPVFSNNHYETNVDESALQGETVTRVFASDDDDSNSANGIFTFTLVSVTPETDNVEFYITQNHNIGSISFTGCLDYEKAQKYTLLIEAKDYGDKIQLSSTTTVVLNIVDKNNHRPEIIGQTGPGRVKELETGVEVLRLQISDKDNPQSLAYKAKFSLHGDPENYFEIHTDHNTNEGILKVVKAMDYEIQTSRNVSITVQNEEIYFSCKVKTRTSNGLWDLESREEPGMSAPYTVSIAVEDTNEPPEFVAPVIQIVVQENTYIKTPLKTLTAVDPDRNYKNSFHFIKGEDKDNWVNVDPESGEVTMAKIVDRESPYVKDNTYNVTVYVVDDDQPPKTGTGTLVIYVSDQNDNVPLLKVNTVSMCLSEKETMTPITAVDQDLPPYSAPFHYKLLGDVEGKWRIDPEYGTTVSLIREKTVYSGHYEIQFKILDNQGFGLVQNLSVTVCNCTITPDCHVRRSFTARPSLSAMGIILLAFLVLIVTPLMAFSQRKKVIFQYDGAPDGTLMKSNIEMPGTDCKVFLL</sequence>
<evidence type="ECO:0000256" key="4">
    <source>
        <dbReference type="ARBA" id="ARBA00022729"/>
    </source>
</evidence>
<evidence type="ECO:0000256" key="9">
    <source>
        <dbReference type="ARBA" id="ARBA00023136"/>
    </source>
</evidence>
<feature type="domain" description="Cadherin" evidence="13">
    <location>
        <begin position="195"/>
        <end position="310"/>
    </location>
</feature>
<proteinExistence type="predicted"/>
<dbReference type="GO" id="GO:0016342">
    <property type="term" value="C:catenin complex"/>
    <property type="evidence" value="ECO:0007669"/>
    <property type="project" value="TreeGrafter"/>
</dbReference>
<evidence type="ECO:0000256" key="5">
    <source>
        <dbReference type="ARBA" id="ARBA00022737"/>
    </source>
</evidence>
<dbReference type="Gene3D" id="2.60.40.60">
    <property type="entry name" value="Cadherins"/>
    <property type="match status" value="5"/>
</dbReference>
<evidence type="ECO:0000256" key="3">
    <source>
        <dbReference type="ARBA" id="ARBA00022692"/>
    </source>
</evidence>
<feature type="domain" description="Cadherin" evidence="13">
    <location>
        <begin position="436"/>
        <end position="528"/>
    </location>
</feature>
<reference evidence="14" key="1">
    <citation type="submission" date="2020-08" db="EMBL/GenBank/DDBJ databases">
        <title>Chromosome-level assembly of Southern catfish (Silurus meridionalis) provides insights into visual adaptation to the nocturnal and benthic lifestyles.</title>
        <authorList>
            <person name="Zhang Y."/>
            <person name="Wang D."/>
            <person name="Peng Z."/>
        </authorList>
    </citation>
    <scope>NUCLEOTIDE SEQUENCE</scope>
    <source>
        <strain evidence="14">SWU-2019-XX</strain>
        <tissue evidence="14">Muscle</tissue>
    </source>
</reference>
<keyword evidence="8 12" id="KW-1133">Transmembrane helix</keyword>
<dbReference type="GO" id="GO:0000902">
    <property type="term" value="P:cell morphogenesis"/>
    <property type="evidence" value="ECO:0007669"/>
    <property type="project" value="TreeGrafter"/>
</dbReference>
<feature type="domain" description="Cadherin" evidence="13">
    <location>
        <begin position="68"/>
        <end position="180"/>
    </location>
</feature>
<keyword evidence="9 12" id="KW-0472">Membrane</keyword>
<organism evidence="14 15">
    <name type="scientific">Silurus meridionalis</name>
    <name type="common">Southern catfish</name>
    <name type="synonym">Silurus soldatovi meridionalis</name>
    <dbReference type="NCBI Taxonomy" id="175797"/>
    <lineage>
        <taxon>Eukaryota</taxon>
        <taxon>Metazoa</taxon>
        <taxon>Chordata</taxon>
        <taxon>Craniata</taxon>
        <taxon>Vertebrata</taxon>
        <taxon>Euteleostomi</taxon>
        <taxon>Actinopterygii</taxon>
        <taxon>Neopterygii</taxon>
        <taxon>Teleostei</taxon>
        <taxon>Ostariophysi</taxon>
        <taxon>Siluriformes</taxon>
        <taxon>Siluridae</taxon>
        <taxon>Silurus</taxon>
    </lineage>
</organism>
<dbReference type="OrthoDB" id="9045962at2759"/>
<dbReference type="FunFam" id="2.60.40.60:FF:000158">
    <property type="entry name" value="Dachsous cadherin-related 1"/>
    <property type="match status" value="1"/>
</dbReference>
<keyword evidence="15" id="KW-1185">Reference proteome</keyword>
<evidence type="ECO:0000256" key="8">
    <source>
        <dbReference type="ARBA" id="ARBA00022989"/>
    </source>
</evidence>
<dbReference type="PROSITE" id="PS50268">
    <property type="entry name" value="CADHERIN_2"/>
    <property type="match status" value="5"/>
</dbReference>
<dbReference type="PROSITE" id="PS00232">
    <property type="entry name" value="CADHERIN_1"/>
    <property type="match status" value="2"/>
</dbReference>
<gene>
    <name evidence="14" type="ORF">HF521_005946</name>
</gene>
<dbReference type="GO" id="GO:0044331">
    <property type="term" value="P:cell-cell adhesion mediated by cadherin"/>
    <property type="evidence" value="ECO:0007669"/>
    <property type="project" value="TreeGrafter"/>
</dbReference>
<dbReference type="GO" id="GO:0007043">
    <property type="term" value="P:cell-cell junction assembly"/>
    <property type="evidence" value="ECO:0007669"/>
    <property type="project" value="TreeGrafter"/>
</dbReference>
<dbReference type="CDD" id="cd11304">
    <property type="entry name" value="Cadherin_repeat"/>
    <property type="match status" value="4"/>
</dbReference>
<keyword evidence="3 12" id="KW-0812">Transmembrane</keyword>
<name>A0A8T0AUF2_SILME</name>
<comment type="subcellular location">
    <subcellularLocation>
        <location evidence="1">Cell membrane</location>
        <topology evidence="1">Single-pass type I membrane protein</topology>
    </subcellularLocation>
</comment>
<evidence type="ECO:0000256" key="11">
    <source>
        <dbReference type="PROSITE-ProRule" id="PRU00043"/>
    </source>
</evidence>
<keyword evidence="7" id="KW-0130">Cell adhesion</keyword>